<proteinExistence type="predicted"/>
<protein>
    <submittedName>
        <fullName evidence="4">RNA recognition motif domain</fullName>
    </submittedName>
</protein>
<name>A0A200Q201_MACCD</name>
<dbReference type="InterPro" id="IPR035979">
    <property type="entry name" value="RBD_domain_sf"/>
</dbReference>
<dbReference type="InParanoid" id="A0A200Q201"/>
<comment type="caution">
    <text evidence="4">The sequence shown here is derived from an EMBL/GenBank/DDBJ whole genome shotgun (WGS) entry which is preliminary data.</text>
</comment>
<keyword evidence="1 2" id="KW-0694">RNA-binding</keyword>
<dbReference type="EMBL" id="MVGT01003301">
    <property type="protein sequence ID" value="OVA04473.1"/>
    <property type="molecule type" value="Genomic_DNA"/>
</dbReference>
<dbReference type="Gene3D" id="3.30.70.330">
    <property type="match status" value="1"/>
</dbReference>
<evidence type="ECO:0000313" key="5">
    <source>
        <dbReference type="Proteomes" id="UP000195402"/>
    </source>
</evidence>
<evidence type="ECO:0000256" key="2">
    <source>
        <dbReference type="PROSITE-ProRule" id="PRU00176"/>
    </source>
</evidence>
<dbReference type="PANTHER" id="PTHR10501">
    <property type="entry name" value="U1 SMALL NUCLEAR RIBONUCLEOPROTEIN A/U2 SMALL NUCLEAR RIBONUCLEOPROTEIN B"/>
    <property type="match status" value="1"/>
</dbReference>
<evidence type="ECO:0000259" key="3">
    <source>
        <dbReference type="PROSITE" id="PS50102"/>
    </source>
</evidence>
<keyword evidence="5" id="KW-1185">Reference proteome</keyword>
<dbReference type="AlphaFoldDB" id="A0A200Q201"/>
<gene>
    <name evidence="4" type="ORF">BVC80_1717g39</name>
</gene>
<dbReference type="InterPro" id="IPR012677">
    <property type="entry name" value="Nucleotide-bd_a/b_plait_sf"/>
</dbReference>
<dbReference type="OMA" id="NNCTRRE"/>
<organism evidence="4 5">
    <name type="scientific">Macleaya cordata</name>
    <name type="common">Five-seeded plume-poppy</name>
    <name type="synonym">Bocconia cordata</name>
    <dbReference type="NCBI Taxonomy" id="56857"/>
    <lineage>
        <taxon>Eukaryota</taxon>
        <taxon>Viridiplantae</taxon>
        <taxon>Streptophyta</taxon>
        <taxon>Embryophyta</taxon>
        <taxon>Tracheophyta</taxon>
        <taxon>Spermatophyta</taxon>
        <taxon>Magnoliopsida</taxon>
        <taxon>Ranunculales</taxon>
        <taxon>Papaveraceae</taxon>
        <taxon>Papaveroideae</taxon>
        <taxon>Macleaya</taxon>
    </lineage>
</organism>
<accession>A0A200Q201</accession>
<dbReference type="GO" id="GO:0003723">
    <property type="term" value="F:RNA binding"/>
    <property type="evidence" value="ECO:0007669"/>
    <property type="project" value="UniProtKB-UniRule"/>
</dbReference>
<dbReference type="InterPro" id="IPR000504">
    <property type="entry name" value="RRM_dom"/>
</dbReference>
<reference evidence="4 5" key="1">
    <citation type="journal article" date="2017" name="Mol. Plant">
        <title>The Genome of Medicinal Plant Macleaya cordata Provides New Insights into Benzylisoquinoline Alkaloids Metabolism.</title>
        <authorList>
            <person name="Liu X."/>
            <person name="Liu Y."/>
            <person name="Huang P."/>
            <person name="Ma Y."/>
            <person name="Qing Z."/>
            <person name="Tang Q."/>
            <person name="Cao H."/>
            <person name="Cheng P."/>
            <person name="Zheng Y."/>
            <person name="Yuan Z."/>
            <person name="Zhou Y."/>
            <person name="Liu J."/>
            <person name="Tang Z."/>
            <person name="Zhuo Y."/>
            <person name="Zhang Y."/>
            <person name="Yu L."/>
            <person name="Huang J."/>
            <person name="Yang P."/>
            <person name="Peng Q."/>
            <person name="Zhang J."/>
            <person name="Jiang W."/>
            <person name="Zhang Z."/>
            <person name="Lin K."/>
            <person name="Ro D.K."/>
            <person name="Chen X."/>
            <person name="Xiong X."/>
            <person name="Shang Y."/>
            <person name="Huang S."/>
            <person name="Zeng J."/>
        </authorList>
    </citation>
    <scope>NUCLEOTIDE SEQUENCE [LARGE SCALE GENOMIC DNA]</scope>
    <source>
        <strain evidence="5">cv. BLH2017</strain>
        <tissue evidence="4">Root</tissue>
    </source>
</reference>
<feature type="domain" description="RRM" evidence="3">
    <location>
        <begin position="137"/>
        <end position="223"/>
    </location>
</feature>
<evidence type="ECO:0000256" key="1">
    <source>
        <dbReference type="ARBA" id="ARBA00022884"/>
    </source>
</evidence>
<dbReference type="Pfam" id="PF00076">
    <property type="entry name" value="RRM_1"/>
    <property type="match status" value="1"/>
</dbReference>
<sequence length="242" mass="27018">MADPYWRFGTGVPPERDTVPRSSFPGYVSSESSFLSSHHLWSSNDLRGPSDYLQKDILPLRPGAYSFHDIYGVGSHPGAGPVGLTTGASLQGLPVPLEDPALISQRRDVSLGIHPDFLNERPNYLRKADDVSAEESSMLFVDGLPKDCTRREAAHLFRPFIGFKDIRVVHKGARRAGDKAMVLCFVEFSDAKCALTAMDALQGYRFDDRKPDSPALKIQFAQFPFHLPSSQDDRRDRRQPSR</sequence>
<dbReference type="SUPFAM" id="SSF54928">
    <property type="entry name" value="RNA-binding domain, RBD"/>
    <property type="match status" value="1"/>
</dbReference>
<dbReference type="SMART" id="SM00360">
    <property type="entry name" value="RRM"/>
    <property type="match status" value="1"/>
</dbReference>
<dbReference type="OrthoDB" id="431169at2759"/>
<dbReference type="Proteomes" id="UP000195402">
    <property type="component" value="Unassembled WGS sequence"/>
</dbReference>
<dbReference type="CDD" id="cd21618">
    <property type="entry name" value="RRM_AtNSRA_like"/>
    <property type="match status" value="1"/>
</dbReference>
<dbReference type="PROSITE" id="PS50102">
    <property type="entry name" value="RRM"/>
    <property type="match status" value="1"/>
</dbReference>
<evidence type="ECO:0000313" key="4">
    <source>
        <dbReference type="EMBL" id="OVA04473.1"/>
    </source>
</evidence>